<comment type="caution">
    <text evidence="2">The sequence shown here is derived from an EMBL/GenBank/DDBJ whole genome shotgun (WGS) entry which is preliminary data.</text>
</comment>
<proteinExistence type="predicted"/>
<reference evidence="2 3" key="1">
    <citation type="journal article" date="2015" name="Nature">
        <title>rRNA introns, odd ribosomes, and small enigmatic genomes across a large radiation of phyla.</title>
        <authorList>
            <person name="Brown C.T."/>
            <person name="Hug L.A."/>
            <person name="Thomas B.C."/>
            <person name="Sharon I."/>
            <person name="Castelle C.J."/>
            <person name="Singh A."/>
            <person name="Wilkins M.J."/>
            <person name="Williams K.H."/>
            <person name="Banfield J.F."/>
        </authorList>
    </citation>
    <scope>NUCLEOTIDE SEQUENCE [LARGE SCALE GENOMIC DNA]</scope>
</reference>
<name>A0A0G0IH57_9BACT</name>
<protein>
    <recommendedName>
        <fullName evidence="4">Prepilin-type N-terminal cleavage/methylation domain-containing protein</fullName>
    </recommendedName>
</protein>
<sequence length="160" mass="17530">MKRAFSLVEILVLVTILAVISGGALVYLNSFNSQQKLNKGRDEVVLAIKLAQSYAKTRQLPVGSDETELRYVQLQIKDGNLVAGANGIGSTYFSIRIGNEGIGVSISPQVIYFWAGNGFWVKDELGTLNSNNEKAEVTIEQKNIIISQEKIEINSLGQIQ</sequence>
<dbReference type="EMBL" id="LBTX01000006">
    <property type="protein sequence ID" value="KKQ50335.1"/>
    <property type="molecule type" value="Genomic_DNA"/>
</dbReference>
<dbReference type="AlphaFoldDB" id="A0A0G0IH57"/>
<evidence type="ECO:0000313" key="2">
    <source>
        <dbReference type="EMBL" id="KKQ50335.1"/>
    </source>
</evidence>
<dbReference type="Proteomes" id="UP000034231">
    <property type="component" value="Unassembled WGS sequence"/>
</dbReference>
<gene>
    <name evidence="2" type="ORF">US68_C0006G0015</name>
</gene>
<evidence type="ECO:0008006" key="4">
    <source>
        <dbReference type="Google" id="ProtNLM"/>
    </source>
</evidence>
<dbReference type="SUPFAM" id="SSF54523">
    <property type="entry name" value="Pili subunits"/>
    <property type="match status" value="1"/>
</dbReference>
<accession>A0A0G0IH57</accession>
<evidence type="ECO:0000313" key="3">
    <source>
        <dbReference type="Proteomes" id="UP000034231"/>
    </source>
</evidence>
<keyword evidence="1" id="KW-0472">Membrane</keyword>
<keyword evidence="1" id="KW-0812">Transmembrane</keyword>
<feature type="transmembrane region" description="Helical" evidence="1">
    <location>
        <begin position="7"/>
        <end position="28"/>
    </location>
</feature>
<keyword evidence="1" id="KW-1133">Transmembrane helix</keyword>
<dbReference type="InterPro" id="IPR045584">
    <property type="entry name" value="Pilin-like"/>
</dbReference>
<organism evidence="2 3">
    <name type="scientific">Candidatus Shapirobacteria bacterium GW2011_GWE1_38_10</name>
    <dbReference type="NCBI Taxonomy" id="1618488"/>
    <lineage>
        <taxon>Bacteria</taxon>
        <taxon>Candidatus Shapironibacteriota</taxon>
    </lineage>
</organism>
<evidence type="ECO:0000256" key="1">
    <source>
        <dbReference type="SAM" id="Phobius"/>
    </source>
</evidence>